<name>A0ABR9WLW2_9BACT</name>
<evidence type="ECO:0000256" key="1">
    <source>
        <dbReference type="SAM" id="MobiDB-lite"/>
    </source>
</evidence>
<reference evidence="3" key="1">
    <citation type="submission" date="2023-07" db="EMBL/GenBank/DDBJ databases">
        <title>Dyadobacter sp. nov 'subterranea' isolated from contaminted grondwater.</title>
        <authorList>
            <person name="Szabo I."/>
            <person name="Al-Omari J."/>
            <person name="Szerdahelyi S.G."/>
            <person name="Rado J."/>
        </authorList>
    </citation>
    <scope>NUCLEOTIDE SEQUENCE [LARGE SCALE GENOMIC DNA]</scope>
    <source>
        <strain evidence="3">UP-52</strain>
    </source>
</reference>
<evidence type="ECO:0000313" key="2">
    <source>
        <dbReference type="EMBL" id="MBE9466511.1"/>
    </source>
</evidence>
<comment type="caution">
    <text evidence="2">The sequence shown here is derived from an EMBL/GenBank/DDBJ whole genome shotgun (WGS) entry which is preliminary data.</text>
</comment>
<gene>
    <name evidence="2" type="ORF">IEE83_31985</name>
</gene>
<dbReference type="Proteomes" id="UP000634134">
    <property type="component" value="Unassembled WGS sequence"/>
</dbReference>
<dbReference type="RefSeq" id="WP_194124731.1">
    <property type="nucleotide sequence ID" value="NZ_JACYGY010000002.1"/>
</dbReference>
<feature type="region of interest" description="Disordered" evidence="1">
    <location>
        <begin position="1"/>
        <end position="29"/>
    </location>
</feature>
<protein>
    <submittedName>
        <fullName evidence="2">Uncharacterized protein</fullName>
    </submittedName>
</protein>
<dbReference type="EMBL" id="JACYGY010000002">
    <property type="protein sequence ID" value="MBE9466511.1"/>
    <property type="molecule type" value="Genomic_DNA"/>
</dbReference>
<organism evidence="2 3">
    <name type="scientific">Dyadobacter subterraneus</name>
    <dbReference type="NCBI Taxonomy" id="2773304"/>
    <lineage>
        <taxon>Bacteria</taxon>
        <taxon>Pseudomonadati</taxon>
        <taxon>Bacteroidota</taxon>
        <taxon>Cytophagia</taxon>
        <taxon>Cytophagales</taxon>
        <taxon>Spirosomataceae</taxon>
        <taxon>Dyadobacter</taxon>
    </lineage>
</organism>
<feature type="compositionally biased region" description="Polar residues" evidence="1">
    <location>
        <begin position="14"/>
        <end position="29"/>
    </location>
</feature>
<keyword evidence="3" id="KW-1185">Reference proteome</keyword>
<proteinExistence type="predicted"/>
<sequence length="45" mass="5112">MEQADKTKSRNVPKGTSVQMVSPLSTNEMSRWDNEVNEFLLVNIS</sequence>
<evidence type="ECO:0000313" key="3">
    <source>
        <dbReference type="Proteomes" id="UP000634134"/>
    </source>
</evidence>
<accession>A0ABR9WLW2</accession>